<proteinExistence type="inferred from homology"/>
<feature type="transmembrane region" description="Helical" evidence="6">
    <location>
        <begin position="120"/>
        <end position="141"/>
    </location>
</feature>
<protein>
    <submittedName>
        <fullName evidence="7">Bax inhibitor-1/YccA family protein</fullName>
    </submittedName>
</protein>
<evidence type="ECO:0000313" key="8">
    <source>
        <dbReference type="Proteomes" id="UP000530514"/>
    </source>
</evidence>
<dbReference type="InterPro" id="IPR006214">
    <property type="entry name" value="Bax_inhibitor_1-related"/>
</dbReference>
<feature type="transmembrane region" description="Helical" evidence="6">
    <location>
        <begin position="93"/>
        <end position="113"/>
    </location>
</feature>
<feature type="transmembrane region" description="Helical" evidence="6">
    <location>
        <begin position="186"/>
        <end position="206"/>
    </location>
</feature>
<feature type="transmembrane region" description="Helical" evidence="6">
    <location>
        <begin position="7"/>
        <end position="25"/>
    </location>
</feature>
<evidence type="ECO:0000256" key="4">
    <source>
        <dbReference type="ARBA" id="ARBA00022989"/>
    </source>
</evidence>
<dbReference type="AlphaFoldDB" id="A0A7W1XD22"/>
<organism evidence="7 8">
    <name type="scientific">Thermoactinomyces daqus</name>
    <dbReference type="NCBI Taxonomy" id="1329516"/>
    <lineage>
        <taxon>Bacteria</taxon>
        <taxon>Bacillati</taxon>
        <taxon>Bacillota</taxon>
        <taxon>Bacilli</taxon>
        <taxon>Bacillales</taxon>
        <taxon>Thermoactinomycetaceae</taxon>
        <taxon>Thermoactinomyces</taxon>
    </lineage>
</organism>
<feature type="transmembrane region" description="Helical" evidence="6">
    <location>
        <begin position="147"/>
        <end position="165"/>
    </location>
</feature>
<evidence type="ECO:0000256" key="2">
    <source>
        <dbReference type="ARBA" id="ARBA00010350"/>
    </source>
</evidence>
<dbReference type="Proteomes" id="UP000530514">
    <property type="component" value="Unassembled WGS sequence"/>
</dbReference>
<comment type="subcellular location">
    <subcellularLocation>
        <location evidence="1">Membrane</location>
        <topology evidence="1">Multi-pass membrane protein</topology>
    </subcellularLocation>
</comment>
<dbReference type="OrthoDB" id="9793828at2"/>
<name>A0A7W1XD22_9BACL</name>
<dbReference type="CDD" id="cd10432">
    <property type="entry name" value="BI-1-like_bacterial"/>
    <property type="match status" value="1"/>
</dbReference>
<keyword evidence="5 6" id="KW-0472">Membrane</keyword>
<feature type="transmembrane region" description="Helical" evidence="6">
    <location>
        <begin position="69"/>
        <end position="87"/>
    </location>
</feature>
<dbReference type="PANTHER" id="PTHR23291">
    <property type="entry name" value="BAX INHIBITOR-RELATED"/>
    <property type="match status" value="1"/>
</dbReference>
<dbReference type="GO" id="GO:0005886">
    <property type="term" value="C:plasma membrane"/>
    <property type="evidence" value="ECO:0007669"/>
    <property type="project" value="TreeGrafter"/>
</dbReference>
<gene>
    <name evidence="7" type="ORF">H1164_16415</name>
</gene>
<evidence type="ECO:0000256" key="6">
    <source>
        <dbReference type="RuleBase" id="RU004379"/>
    </source>
</evidence>
<keyword evidence="4 6" id="KW-1133">Transmembrane helix</keyword>
<reference evidence="7 8" key="1">
    <citation type="submission" date="2020-07" db="EMBL/GenBank/DDBJ databases">
        <authorList>
            <person name="Feng H."/>
        </authorList>
    </citation>
    <scope>NUCLEOTIDE SEQUENCE [LARGE SCALE GENOMIC DNA]</scope>
    <source>
        <strain evidence="8">s-11</strain>
    </source>
</reference>
<sequence length="212" mass="23363">MPRVFGWMFAGLMMTAIITLVLSGNPNVPYYLATHSGVFWGIVIAEFIIVMALSSLLGRMSPFAATFSFFLYAALNGVTLSLILAYFNVQTVAAAFFISAGMFGLFAAFGYVTKIDMTRFGSIALMLILGLVLASVVNIFFVKSSMLDLIISYALVVLFCGVTAYDIQKIKAMSQQVYDEETGTKLAIFGALMLYLDFIIIFKNLLRIFSRD</sequence>
<evidence type="ECO:0000256" key="5">
    <source>
        <dbReference type="ARBA" id="ARBA00023136"/>
    </source>
</evidence>
<keyword evidence="8" id="KW-1185">Reference proteome</keyword>
<feature type="transmembrane region" description="Helical" evidence="6">
    <location>
        <begin position="37"/>
        <end position="57"/>
    </location>
</feature>
<comment type="similarity">
    <text evidence="2 6">Belongs to the BI1 family.</text>
</comment>
<dbReference type="Pfam" id="PF01027">
    <property type="entry name" value="Bax1-I"/>
    <property type="match status" value="1"/>
</dbReference>
<dbReference type="EMBL" id="JACEIP010000040">
    <property type="protein sequence ID" value="MBA4544430.1"/>
    <property type="molecule type" value="Genomic_DNA"/>
</dbReference>
<dbReference type="PANTHER" id="PTHR23291:SF50">
    <property type="entry name" value="PROTEIN LIFEGUARD 4"/>
    <property type="match status" value="1"/>
</dbReference>
<keyword evidence="3 6" id="KW-0812">Transmembrane</keyword>
<evidence type="ECO:0000256" key="3">
    <source>
        <dbReference type="ARBA" id="ARBA00022692"/>
    </source>
</evidence>
<comment type="caution">
    <text evidence="7">The sequence shown here is derived from an EMBL/GenBank/DDBJ whole genome shotgun (WGS) entry which is preliminary data.</text>
</comment>
<evidence type="ECO:0000313" key="7">
    <source>
        <dbReference type="EMBL" id="MBA4544430.1"/>
    </source>
</evidence>
<accession>A0A7W1XD22</accession>
<evidence type="ECO:0000256" key="1">
    <source>
        <dbReference type="ARBA" id="ARBA00004141"/>
    </source>
</evidence>